<evidence type="ECO:0000313" key="10">
    <source>
        <dbReference type="Proteomes" id="UP000070412"/>
    </source>
</evidence>
<dbReference type="SUPFAM" id="SSF50156">
    <property type="entry name" value="PDZ domain-like"/>
    <property type="match status" value="5"/>
</dbReference>
<dbReference type="CDD" id="cd06734">
    <property type="entry name" value="PDZ4_MAGI-1_3-like"/>
    <property type="match status" value="1"/>
</dbReference>
<dbReference type="PROSITE" id="PS50052">
    <property type="entry name" value="GUANYLATE_KINASE_2"/>
    <property type="match status" value="1"/>
</dbReference>
<dbReference type="OrthoDB" id="66881at2759"/>
<dbReference type="FunFam" id="2.20.70.10:FF:000001">
    <property type="entry name" value="Membrane-associated guanylate kinase, WW and PDZ domain-containing protein 1"/>
    <property type="match status" value="1"/>
</dbReference>
<dbReference type="InterPro" id="IPR027417">
    <property type="entry name" value="P-loop_NTPase"/>
</dbReference>
<keyword evidence="8" id="KW-0808">Transferase</keyword>
<evidence type="ECO:0000313" key="9">
    <source>
        <dbReference type="EnsemblMetazoa" id="KAF7496055.1"/>
    </source>
</evidence>
<dbReference type="GO" id="GO:0005737">
    <property type="term" value="C:cytoplasm"/>
    <property type="evidence" value="ECO:0007669"/>
    <property type="project" value="TreeGrafter"/>
</dbReference>
<dbReference type="Pfam" id="PF00397">
    <property type="entry name" value="WW"/>
    <property type="match status" value="1"/>
</dbReference>
<reference evidence="9" key="3">
    <citation type="submission" date="2022-06" db="UniProtKB">
        <authorList>
            <consortium name="EnsemblMetazoa"/>
        </authorList>
    </citation>
    <scope>IDENTIFICATION</scope>
</reference>
<dbReference type="GO" id="GO:0007165">
    <property type="term" value="P:signal transduction"/>
    <property type="evidence" value="ECO:0007669"/>
    <property type="project" value="TreeGrafter"/>
</dbReference>
<proteinExistence type="predicted"/>
<evidence type="ECO:0000256" key="2">
    <source>
        <dbReference type="ARBA" id="ARBA00022737"/>
    </source>
</evidence>
<feature type="compositionally biased region" description="Polar residues" evidence="4">
    <location>
        <begin position="1046"/>
        <end position="1058"/>
    </location>
</feature>
<dbReference type="Gene3D" id="2.30.42.10">
    <property type="match status" value="5"/>
</dbReference>
<dbReference type="Proteomes" id="UP000070412">
    <property type="component" value="Unassembled WGS sequence"/>
</dbReference>
<feature type="compositionally biased region" description="Low complexity" evidence="4">
    <location>
        <begin position="25"/>
        <end position="70"/>
    </location>
</feature>
<feature type="compositionally biased region" description="Low complexity" evidence="4">
    <location>
        <begin position="106"/>
        <end position="119"/>
    </location>
</feature>
<evidence type="ECO:0000256" key="3">
    <source>
        <dbReference type="ARBA" id="ARBA00023136"/>
    </source>
</evidence>
<keyword evidence="8" id="KW-0418">Kinase</keyword>
<feature type="domain" description="PDZ" evidence="7">
    <location>
        <begin position="1212"/>
        <end position="1294"/>
    </location>
</feature>
<organism evidence="8">
    <name type="scientific">Sarcoptes scabiei</name>
    <name type="common">Itch mite</name>
    <name type="synonym">Acarus scabiei</name>
    <dbReference type="NCBI Taxonomy" id="52283"/>
    <lineage>
        <taxon>Eukaryota</taxon>
        <taxon>Metazoa</taxon>
        <taxon>Ecdysozoa</taxon>
        <taxon>Arthropoda</taxon>
        <taxon>Chelicerata</taxon>
        <taxon>Arachnida</taxon>
        <taxon>Acari</taxon>
        <taxon>Acariformes</taxon>
        <taxon>Sarcoptiformes</taxon>
        <taxon>Astigmata</taxon>
        <taxon>Psoroptidia</taxon>
        <taxon>Sarcoptoidea</taxon>
        <taxon>Sarcoptidae</taxon>
        <taxon>Sarcoptinae</taxon>
        <taxon>Sarcoptes</taxon>
    </lineage>
</organism>
<dbReference type="SMART" id="SM00456">
    <property type="entry name" value="WW"/>
    <property type="match status" value="1"/>
</dbReference>
<dbReference type="PROSITE" id="PS50020">
    <property type="entry name" value="WW_DOMAIN_2"/>
    <property type="match status" value="1"/>
</dbReference>
<feature type="compositionally biased region" description="Low complexity" evidence="4">
    <location>
        <begin position="1522"/>
        <end position="1535"/>
    </location>
</feature>
<dbReference type="EnsemblMetazoa" id="SSS_852s_mrna">
    <property type="protein sequence ID" value="KAF7496055.1"/>
    <property type="gene ID" value="SSS_852"/>
</dbReference>
<evidence type="ECO:0000313" key="8">
    <source>
        <dbReference type="EMBL" id="KAF7496055.1"/>
    </source>
</evidence>
<gene>
    <name evidence="8" type="primary">SSS_852g</name>
    <name evidence="8" type="ORF">SSS_852</name>
</gene>
<dbReference type="SMART" id="SM00072">
    <property type="entry name" value="GuKc"/>
    <property type="match status" value="1"/>
</dbReference>
<dbReference type="CDD" id="cd00201">
    <property type="entry name" value="WW"/>
    <property type="match status" value="1"/>
</dbReference>
<feature type="compositionally biased region" description="Low complexity" evidence="4">
    <location>
        <begin position="474"/>
        <end position="487"/>
    </location>
</feature>
<feature type="domain" description="Guanylate kinase-like" evidence="6">
    <location>
        <begin position="625"/>
        <end position="718"/>
    </location>
</feature>
<feature type="region of interest" description="Disordered" evidence="4">
    <location>
        <begin position="1"/>
        <end position="70"/>
    </location>
</feature>
<name>A0A834RHC3_SARSC</name>
<dbReference type="PANTHER" id="PTHR10316:SF40">
    <property type="entry name" value="LD27118P"/>
    <property type="match status" value="1"/>
</dbReference>
<sequence>MCADKLPSISPSPPPPTSSEKVQLSSSYLTDSSTTSSSSSSSPPASPSQSFRTDNNNIKSHSNNNQNNSQIQFSSENANNLHHRTLVANEQSEIERKNIFDTYRITTNNNTNNNNNSNSGSKRSSTEIEIKIIATTPEPIEKNQTFRYVDPNRSSADCDENARINTDVTVVDVDDGEDFNDIILDDNNNRKRILSNVAIENNRKEVENSDEIEVKQSEQLIIYGEKNRSGTNNGLNLIDEELRNETNRSRSSPTSLPLLSSSSSSSLSLTKSTASVAALTKKMMLMIMNNDDNRTATNNKIHIESDDEFIDAEKTSVYENNGKYSEKLKSNNENEIVANRSKSIDEIKQKLTKKLFPTNIDADREEISKSNNDDNLNRCEVNFFELDHHKIIDYPIAPSTVETIPIVTRTISSGNNLKTKPETHSIDNSETKMSNIVNGLTTFNRNYNDSFDNSRRSSIMSMTKKMIDLNQLQSVSRSKSSSRSIVSNRIDADDSIEENRSNHRNNLPPDSIHNEIDDRDLQIDDGYAQQNSLSNDQNDHDAKNVPNQNDTDATDCGLKTSHSHWSAKILSLIKATDEIKISGGSEFGQMIYFADNEDIILEIDGKVVTGFTSYDVERFLEGNSSHELKILNDHQSLPIDLRKYLSQRFARSSIDHNLQGMIRENIYAKTLPVTTRPMRAGEIDGVDYHFINQKQFIEMERSGLLLESGVYRGYYYGTPFPPRRNEQSISNIVEEKKTISNDDQINDALSNGGSKRKRNRSNNVAIDAASLPPGWERITDSHYGVYYIDHINKRTQYERPYEIELVKGVSGFGFTLIEIDKGLIVVKSLIQGGSAATTGVIQSGDVLVSVAGISVTGFQHSDIAHLFSTFNVGDKVKVTLARGHQLPINLNDEDYDIINLKIIKGIQGFGFTISEGHNGQKVKKILDIDRCSNLKQDDILLSINGVDLSLMSHLNVVELLKQCAIDVPTEFMVKRKKRFRSKTPNATLQSNAIDSETVSASLTGMIDSNVPMRNCKTPNAEMFQQYPHHQSQSRIVQSQFDLGETVPSSSIRSQQTNEFFDPRNDPRQMIDSRSGHLPMENNQLKLMIMPTANGLQPIAGLSSDNYNNFDPTSTHTYMNQTNIAENSIANINPIKSKSAPTLNEGIDFMQTYSQHPDLINQHSQSQLQRTSPLLMQSIPSINNVYKKNSNIIPQSSSLAMFGNIDIDYEYIEINLMRTENGFGFRIVGGSEDGSNVAIGSIVIGGPAHTDGNLKAGDELVAINGEYVIGASHQKVVQLISQTGNNVHIVVRRKRYLNAYDVVLHRQEYEGFGFVIISCGNCALIGRIIEGSPAHRCQRLHIRDRIVAVNGLDVTNMSHPEIVNRIKESGEILNLRIVPSDCYTCELIRGTNGYGFSIRGGAEFQGMPLFILNIAVNGPASSLLEIGDEILEINDLPTIGMTHEEAVRLISKSVPSVRLRMRHNYGGTEFLCGMMQQTSASDPILNPSINIGYNQSQQISSSQSSFTPTSLLLPRPQPNASLSTTTTTSSSPSPSSHKSPQHCQQ</sequence>
<dbReference type="SUPFAM" id="SSF52540">
    <property type="entry name" value="P-loop containing nucleoside triphosphate hydrolases"/>
    <property type="match status" value="1"/>
</dbReference>
<dbReference type="EMBL" id="WVUK01000041">
    <property type="protein sequence ID" value="KAF7496055.1"/>
    <property type="molecule type" value="Genomic_DNA"/>
</dbReference>
<feature type="region of interest" description="Disordered" evidence="4">
    <location>
        <begin position="105"/>
        <end position="125"/>
    </location>
</feature>
<dbReference type="Gene3D" id="3.30.63.10">
    <property type="entry name" value="Guanylate Kinase phosphate binding domain"/>
    <property type="match status" value="1"/>
</dbReference>
<dbReference type="SUPFAM" id="SSF51045">
    <property type="entry name" value="WW domain"/>
    <property type="match status" value="1"/>
</dbReference>
<dbReference type="InterPro" id="IPR001202">
    <property type="entry name" value="WW_dom"/>
</dbReference>
<dbReference type="GO" id="GO:0016301">
    <property type="term" value="F:kinase activity"/>
    <property type="evidence" value="ECO:0007669"/>
    <property type="project" value="UniProtKB-KW"/>
</dbReference>
<dbReference type="InterPro" id="IPR020590">
    <property type="entry name" value="Guanylate_kinase_CS"/>
</dbReference>
<feature type="domain" description="WW" evidence="5">
    <location>
        <begin position="769"/>
        <end position="802"/>
    </location>
</feature>
<feature type="region of interest" description="Disordered" evidence="4">
    <location>
        <begin position="1046"/>
        <end position="1067"/>
    </location>
</feature>
<dbReference type="FunFam" id="3.30.63.10:FF:000002">
    <property type="entry name" value="Guanylate kinase 1"/>
    <property type="match status" value="1"/>
</dbReference>
<reference evidence="8" key="2">
    <citation type="submission" date="2020-01" db="EMBL/GenBank/DDBJ databases">
        <authorList>
            <person name="Korhonen P.K.K."/>
            <person name="Guangxu M.G."/>
            <person name="Wang T.W."/>
            <person name="Stroehlein A.J.S."/>
            <person name="Young N.D."/>
            <person name="Ang C.-S.A."/>
            <person name="Fernando D.W.F."/>
            <person name="Lu H.L."/>
            <person name="Taylor S.T."/>
            <person name="Ehtesham M.E.M."/>
            <person name="Najaraj S.H.N."/>
            <person name="Harsha G.H.G."/>
            <person name="Madugundu A.M."/>
            <person name="Renuse S.R."/>
            <person name="Holt D.H."/>
            <person name="Pandey A.P."/>
            <person name="Papenfuss A.P."/>
            <person name="Gasser R.B.G."/>
            <person name="Fischer K.F."/>
        </authorList>
    </citation>
    <scope>NUCLEOTIDE SEQUENCE</scope>
    <source>
        <strain evidence="8">SSS_KF_BRIS2020</strain>
    </source>
</reference>
<dbReference type="Pfam" id="PF00625">
    <property type="entry name" value="Guanylate_kin"/>
    <property type="match status" value="1"/>
</dbReference>
<dbReference type="InterPro" id="IPR008145">
    <property type="entry name" value="GK/Ca_channel_bsu"/>
</dbReference>
<feature type="region of interest" description="Disordered" evidence="4">
    <location>
        <begin position="244"/>
        <end position="266"/>
    </location>
</feature>
<comment type="subcellular location">
    <subcellularLocation>
        <location evidence="1">Membrane</location>
        <topology evidence="1">Peripheral membrane protein</topology>
    </subcellularLocation>
</comment>
<feature type="region of interest" description="Disordered" evidence="4">
    <location>
        <begin position="530"/>
        <end position="553"/>
    </location>
</feature>
<evidence type="ECO:0000256" key="4">
    <source>
        <dbReference type="SAM" id="MobiDB-lite"/>
    </source>
</evidence>
<feature type="domain" description="PDZ" evidence="7">
    <location>
        <begin position="1383"/>
        <end position="1464"/>
    </location>
</feature>
<keyword evidence="10" id="KW-1185">Reference proteome</keyword>
<dbReference type="Pfam" id="PF00595">
    <property type="entry name" value="PDZ"/>
    <property type="match status" value="5"/>
</dbReference>
<dbReference type="SMART" id="SM00228">
    <property type="entry name" value="PDZ"/>
    <property type="match status" value="5"/>
</dbReference>
<accession>A0A834RHC3</accession>
<keyword evidence="3" id="KW-0472">Membrane</keyword>
<evidence type="ECO:0000256" key="1">
    <source>
        <dbReference type="ARBA" id="ARBA00004170"/>
    </source>
</evidence>
<dbReference type="PROSITE" id="PS50106">
    <property type="entry name" value="PDZ"/>
    <property type="match status" value="5"/>
</dbReference>
<feature type="domain" description="PDZ" evidence="7">
    <location>
        <begin position="1300"/>
        <end position="1380"/>
    </location>
</feature>
<dbReference type="PROSITE" id="PS00856">
    <property type="entry name" value="GUANYLATE_KINASE_1"/>
    <property type="match status" value="1"/>
</dbReference>
<feature type="compositionally biased region" description="Low complexity" evidence="4">
    <location>
        <begin position="251"/>
        <end position="266"/>
    </location>
</feature>
<dbReference type="PANTHER" id="PTHR10316">
    <property type="entry name" value="MEMBRANE ASSOCIATED GUANYLATE KINASE-RELATED"/>
    <property type="match status" value="1"/>
</dbReference>
<dbReference type="InterPro" id="IPR001478">
    <property type="entry name" value="PDZ"/>
</dbReference>
<evidence type="ECO:0000259" key="5">
    <source>
        <dbReference type="PROSITE" id="PS50020"/>
    </source>
</evidence>
<dbReference type="InterPro" id="IPR036034">
    <property type="entry name" value="PDZ_sf"/>
</dbReference>
<evidence type="ECO:0000259" key="7">
    <source>
        <dbReference type="PROSITE" id="PS50106"/>
    </source>
</evidence>
<keyword evidence="2" id="KW-0677">Repeat</keyword>
<evidence type="ECO:0000259" key="6">
    <source>
        <dbReference type="PROSITE" id="PS50052"/>
    </source>
</evidence>
<reference evidence="10" key="1">
    <citation type="journal article" date="2020" name="PLoS Negl. Trop. Dis.">
        <title>High-quality nuclear genome for Sarcoptes scabiei-A critical resource for a neglected parasite.</title>
        <authorList>
            <person name="Korhonen P.K."/>
            <person name="Gasser R.B."/>
            <person name="Ma G."/>
            <person name="Wang T."/>
            <person name="Stroehlein A.J."/>
            <person name="Young N.D."/>
            <person name="Ang C.S."/>
            <person name="Fernando D.D."/>
            <person name="Lu H.C."/>
            <person name="Taylor S."/>
            <person name="Reynolds S.L."/>
            <person name="Mofiz E."/>
            <person name="Najaraj S.H."/>
            <person name="Gowda H."/>
            <person name="Madugundu A."/>
            <person name="Renuse S."/>
            <person name="Holt D."/>
            <person name="Pandey A."/>
            <person name="Papenfuss A.T."/>
            <person name="Fischer K."/>
        </authorList>
    </citation>
    <scope>NUCLEOTIDE SEQUENCE [LARGE SCALE GENOMIC DNA]</scope>
</reference>
<dbReference type="PROSITE" id="PS01159">
    <property type="entry name" value="WW_DOMAIN_1"/>
    <property type="match status" value="1"/>
</dbReference>
<dbReference type="Gene3D" id="2.20.70.10">
    <property type="match status" value="1"/>
</dbReference>
<dbReference type="GO" id="GO:0016020">
    <property type="term" value="C:membrane"/>
    <property type="evidence" value="ECO:0007669"/>
    <property type="project" value="UniProtKB-SubCell"/>
</dbReference>
<feature type="domain" description="PDZ" evidence="7">
    <location>
        <begin position="899"/>
        <end position="962"/>
    </location>
</feature>
<feature type="domain" description="PDZ" evidence="7">
    <location>
        <begin position="802"/>
        <end position="867"/>
    </location>
</feature>
<dbReference type="InterPro" id="IPR036020">
    <property type="entry name" value="WW_dom_sf"/>
</dbReference>
<protein>
    <submittedName>
        <fullName evidence="8">Membrane-associated guanylate kinase, WW and PDZ domain-containing protein 2</fullName>
    </submittedName>
</protein>
<feature type="region of interest" description="Disordered" evidence="4">
    <location>
        <begin position="471"/>
        <end position="515"/>
    </location>
</feature>
<dbReference type="InterPro" id="IPR008144">
    <property type="entry name" value="Guanylate_kin-like_dom"/>
</dbReference>
<feature type="region of interest" description="Disordered" evidence="4">
    <location>
        <begin position="1499"/>
        <end position="1544"/>
    </location>
</feature>